<dbReference type="SUPFAM" id="SSF46785">
    <property type="entry name" value="Winged helix' DNA-binding domain"/>
    <property type="match status" value="1"/>
</dbReference>
<keyword evidence="9" id="KW-1185">Reference proteome</keyword>
<dbReference type="OrthoDB" id="8339333at2"/>
<evidence type="ECO:0000256" key="1">
    <source>
        <dbReference type="ARBA" id="ARBA00009437"/>
    </source>
</evidence>
<dbReference type="GO" id="GO:0003700">
    <property type="term" value="F:DNA-binding transcription factor activity"/>
    <property type="evidence" value="ECO:0007669"/>
    <property type="project" value="InterPro"/>
</dbReference>
<dbReference type="Pfam" id="PF03466">
    <property type="entry name" value="LysR_substrate"/>
    <property type="match status" value="1"/>
</dbReference>
<protein>
    <submittedName>
        <fullName evidence="8">LysR family transcriptional regulator</fullName>
    </submittedName>
</protein>
<dbReference type="Pfam" id="PF00126">
    <property type="entry name" value="HTH_1"/>
    <property type="match status" value="1"/>
</dbReference>
<dbReference type="InterPro" id="IPR005119">
    <property type="entry name" value="LysR_subst-bd"/>
</dbReference>
<dbReference type="SUPFAM" id="SSF53850">
    <property type="entry name" value="Periplasmic binding protein-like II"/>
    <property type="match status" value="1"/>
</dbReference>
<reference evidence="8 9" key="1">
    <citation type="submission" date="2018-05" db="EMBL/GenBank/DDBJ databases">
        <title>Genomic Encyclopedia of Type Strains, Phase IV (KMG-IV): sequencing the most valuable type-strain genomes for metagenomic binning, comparative biology and taxonomic classification.</title>
        <authorList>
            <person name="Goeker M."/>
        </authorList>
    </citation>
    <scope>NUCLEOTIDE SEQUENCE [LARGE SCALE GENOMIC DNA]</scope>
    <source>
        <strain evidence="8 9">DSM 6462</strain>
    </source>
</reference>
<keyword evidence="5" id="KW-0804">Transcription</keyword>
<evidence type="ECO:0000256" key="5">
    <source>
        <dbReference type="ARBA" id="ARBA00023163"/>
    </source>
</evidence>
<keyword evidence="3" id="KW-0805">Transcription regulation</keyword>
<dbReference type="AlphaFoldDB" id="A0A2V3U780"/>
<evidence type="ECO:0000256" key="4">
    <source>
        <dbReference type="ARBA" id="ARBA00023125"/>
    </source>
</evidence>
<evidence type="ECO:0000256" key="6">
    <source>
        <dbReference type="SAM" id="MobiDB-lite"/>
    </source>
</evidence>
<keyword evidence="4" id="KW-0238">DNA-binding</keyword>
<dbReference type="PANTHER" id="PTHR30118:SF15">
    <property type="entry name" value="TRANSCRIPTIONAL REGULATORY PROTEIN"/>
    <property type="match status" value="1"/>
</dbReference>
<dbReference type="PROSITE" id="PS50931">
    <property type="entry name" value="HTH_LYSR"/>
    <property type="match status" value="1"/>
</dbReference>
<feature type="domain" description="HTH lysR-type" evidence="7">
    <location>
        <begin position="100"/>
        <end position="157"/>
    </location>
</feature>
<accession>A0A2V3U780</accession>
<dbReference type="Gene3D" id="1.10.10.10">
    <property type="entry name" value="Winged helix-like DNA-binding domain superfamily/Winged helix DNA-binding domain"/>
    <property type="match status" value="1"/>
</dbReference>
<evidence type="ECO:0000313" key="9">
    <source>
        <dbReference type="Proteomes" id="UP000248021"/>
    </source>
</evidence>
<dbReference type="Proteomes" id="UP000248021">
    <property type="component" value="Unassembled WGS sequence"/>
</dbReference>
<proteinExistence type="inferred from homology"/>
<evidence type="ECO:0000313" key="8">
    <source>
        <dbReference type="EMBL" id="PXW59071.1"/>
    </source>
</evidence>
<dbReference type="InterPro" id="IPR000847">
    <property type="entry name" value="LysR_HTH_N"/>
</dbReference>
<dbReference type="InterPro" id="IPR036388">
    <property type="entry name" value="WH-like_DNA-bd_sf"/>
</dbReference>
<dbReference type="GO" id="GO:0003677">
    <property type="term" value="F:DNA binding"/>
    <property type="evidence" value="ECO:0007669"/>
    <property type="project" value="UniProtKB-KW"/>
</dbReference>
<organism evidence="8 9">
    <name type="scientific">Chelatococcus asaccharovorans</name>
    <dbReference type="NCBI Taxonomy" id="28210"/>
    <lineage>
        <taxon>Bacteria</taxon>
        <taxon>Pseudomonadati</taxon>
        <taxon>Pseudomonadota</taxon>
        <taxon>Alphaproteobacteria</taxon>
        <taxon>Hyphomicrobiales</taxon>
        <taxon>Chelatococcaceae</taxon>
        <taxon>Chelatococcus</taxon>
    </lineage>
</organism>
<dbReference type="InterPro" id="IPR036390">
    <property type="entry name" value="WH_DNA-bd_sf"/>
</dbReference>
<dbReference type="Gene3D" id="3.40.190.10">
    <property type="entry name" value="Periplasmic binding protein-like II"/>
    <property type="match status" value="2"/>
</dbReference>
<keyword evidence="2" id="KW-0536">Nodulation</keyword>
<feature type="region of interest" description="Disordered" evidence="6">
    <location>
        <begin position="21"/>
        <end position="47"/>
    </location>
</feature>
<name>A0A2V3U780_9HYPH</name>
<evidence type="ECO:0000256" key="2">
    <source>
        <dbReference type="ARBA" id="ARBA00022458"/>
    </source>
</evidence>
<gene>
    <name evidence="8" type="ORF">C7450_105423</name>
</gene>
<dbReference type="EMBL" id="QJJK01000005">
    <property type="protein sequence ID" value="PXW59071.1"/>
    <property type="molecule type" value="Genomic_DNA"/>
</dbReference>
<dbReference type="PANTHER" id="PTHR30118">
    <property type="entry name" value="HTH-TYPE TRANSCRIPTIONAL REGULATOR LEUO-RELATED"/>
    <property type="match status" value="1"/>
</dbReference>
<comment type="caution">
    <text evidence="8">The sequence shown here is derived from an EMBL/GenBank/DDBJ whole genome shotgun (WGS) entry which is preliminary data.</text>
</comment>
<evidence type="ECO:0000259" key="7">
    <source>
        <dbReference type="PROSITE" id="PS50931"/>
    </source>
</evidence>
<dbReference type="InterPro" id="IPR050389">
    <property type="entry name" value="LysR-type_TF"/>
</dbReference>
<sequence length="422" mass="46167">MGVKSIDIIDNHHGSSAMRAAAVASGRPNTRKRPGLSEPQPLAAGTRPIGLVEPRRAKGLHPIEQADNLNRPHRYPAAFRLHSAVRNGRDTVKAASLSQFDFNLLLAFEAIYAERHVTRAARRLNVGQPAMSHSLARLRAAFDDELFVRHAGGVQPTPRAIALIEPISVALSAMRSVVEGNRRFNPQKDARTFRVVISDDLEMGLIPVLMAELAAVSDGLRLQTVSANSGRDLDLIDMAQVDLAIGIFPDGGLHHKRRVICDLEPYTVLYDPAVTGFSAPISVDDYVAVRHIAIESRLMLNERIDKALEAFGRRREIALTTPHALAIPFMLKEAPLIATMPRRTAVTLAPRFGLDVNALPFSFPSESILMIWHESHGDDPASLWLRERVMRVAKRIQARDAAADRAVPAACLTLPADTSAVG</sequence>
<evidence type="ECO:0000256" key="3">
    <source>
        <dbReference type="ARBA" id="ARBA00023015"/>
    </source>
</evidence>
<comment type="similarity">
    <text evidence="1">Belongs to the LysR transcriptional regulatory family.</text>
</comment>
<dbReference type="PRINTS" id="PR00039">
    <property type="entry name" value="HTHLYSR"/>
</dbReference>